<accession>A0A0G4EDS4</accession>
<sequence>MVARLTGQTNSPVWRVCRTSHAEILNQWAADNEDYTITLLLTEEQVGDDDRMNTVLVPRLQALINQLLEAGENEQNKDKRGERASSRARGWMMMDATPCGRCGTHGRVCLSVKSGEAMRKGDKQGLSR</sequence>
<evidence type="ECO:0000256" key="1">
    <source>
        <dbReference type="SAM" id="MobiDB-lite"/>
    </source>
</evidence>
<name>A0A0G4EDS4_VITBC</name>
<dbReference type="InParanoid" id="A0A0G4EDS4"/>
<proteinExistence type="predicted"/>
<dbReference type="Proteomes" id="UP000041254">
    <property type="component" value="Unassembled WGS sequence"/>
</dbReference>
<organism evidence="2 3">
    <name type="scientific">Vitrella brassicaformis (strain CCMP3155)</name>
    <dbReference type="NCBI Taxonomy" id="1169540"/>
    <lineage>
        <taxon>Eukaryota</taxon>
        <taxon>Sar</taxon>
        <taxon>Alveolata</taxon>
        <taxon>Colpodellida</taxon>
        <taxon>Vitrellaceae</taxon>
        <taxon>Vitrella</taxon>
    </lineage>
</organism>
<protein>
    <submittedName>
        <fullName evidence="2">Uncharacterized protein</fullName>
    </submittedName>
</protein>
<keyword evidence="3" id="KW-1185">Reference proteome</keyword>
<feature type="region of interest" description="Disordered" evidence="1">
    <location>
        <begin position="70"/>
        <end position="89"/>
    </location>
</feature>
<evidence type="ECO:0000313" key="3">
    <source>
        <dbReference type="Proteomes" id="UP000041254"/>
    </source>
</evidence>
<gene>
    <name evidence="2" type="ORF">Vbra_11233</name>
</gene>
<dbReference type="EMBL" id="CDMY01000176">
    <property type="protein sequence ID" value="CEL93523.1"/>
    <property type="molecule type" value="Genomic_DNA"/>
</dbReference>
<feature type="compositionally biased region" description="Basic and acidic residues" evidence="1">
    <location>
        <begin position="74"/>
        <end position="85"/>
    </location>
</feature>
<reference evidence="2 3" key="1">
    <citation type="submission" date="2014-11" db="EMBL/GenBank/DDBJ databases">
        <authorList>
            <person name="Zhu J."/>
            <person name="Qi W."/>
            <person name="Song R."/>
        </authorList>
    </citation>
    <scope>NUCLEOTIDE SEQUENCE [LARGE SCALE GENOMIC DNA]</scope>
</reference>
<dbReference type="AlphaFoldDB" id="A0A0G4EDS4"/>
<evidence type="ECO:0000313" key="2">
    <source>
        <dbReference type="EMBL" id="CEL93523.1"/>
    </source>
</evidence>
<dbReference type="VEuPathDB" id="CryptoDB:Vbra_11233"/>